<feature type="domain" description="Fibronectin type-III" evidence="2">
    <location>
        <begin position="430"/>
        <end position="527"/>
    </location>
</feature>
<dbReference type="Proteomes" id="UP000285961">
    <property type="component" value="Unassembled WGS sequence"/>
</dbReference>
<dbReference type="InterPro" id="IPR006626">
    <property type="entry name" value="PbH1"/>
</dbReference>
<proteinExistence type="predicted"/>
<dbReference type="SUPFAM" id="SSF51126">
    <property type="entry name" value="Pectin lyase-like"/>
    <property type="match status" value="2"/>
</dbReference>
<accession>A0A419F7A3</accession>
<dbReference type="Gene3D" id="2.160.20.10">
    <property type="entry name" value="Single-stranded right-handed beta-helix, Pectin lyase-like"/>
    <property type="match status" value="2"/>
</dbReference>
<dbReference type="PROSITE" id="PS50853">
    <property type="entry name" value="FN3"/>
    <property type="match status" value="1"/>
</dbReference>
<reference evidence="3 4" key="1">
    <citation type="journal article" date="2017" name="ISME J.">
        <title>Energy and carbon metabolisms in a deep terrestrial subsurface fluid microbial community.</title>
        <authorList>
            <person name="Momper L."/>
            <person name="Jungbluth S.P."/>
            <person name="Lee M.D."/>
            <person name="Amend J.P."/>
        </authorList>
    </citation>
    <scope>NUCLEOTIDE SEQUENCE [LARGE SCALE GENOMIC DNA]</scope>
    <source>
        <strain evidence="3">SURF_17</strain>
    </source>
</reference>
<sequence>MKKWTRNGALITIISTVALLAFASEALAAATIDKNISKNAVWKATRSPYIVSENIVVEEGVTLTIQEGVRVELAPEKSIEVRGKLMAIGSEEKPIVMTAHSAKPWGNLYFTDFSADASFSEDGTFLDGCILNNCIIEKGHGIYVRFGSPLIADCVVRDNVSSGIRIEFGGGRIVRNRIHDNSTAQDPASGNGGGIIAYTDKSVLIADNHIYNNTSEGGRDGGGGVYAYASEGGIIVVRENMIYGNTSSRLGGGIYAYSALLFRNKIMGNSAAKRGGGIYAVESNIQENVIQSNTAEQGGGMFVENSDALSNSIVRNTAQRPEGGGIYYFGSGDVRRNCIASNSAHGTAACGGIYVSGNPEIHQNNIFNNAGYALYVANVADAPDLLATDNFWGTLSEKAILDLIFDWLDNETYGLSLFMPYLQQMEPAAPQSPPQNLLAVATNEGVQLSWDQPGSTAADGHIIYFGTENGGPHGNTMKAGPEKTCMVKGLKPGVQYSFAVSGLRTVGGEERETAHSERVRVLCTGSDESIMPPASLSPRNGDVDVSRRTPLKTVEPEPGARVVATRWQISMSRNDFSTPTLDITTSGEELYALARLPQRLQPTQKYYWRAARRTAKGSWSPWSQPASFITVADNPANLSGPLPAETRLEKRLSPYKIIGNTLVLPKGTLWVEPGVELRIAPGTDLMVQGKLVARGTSAEPIIITRQSAEEWGRLIFADSSEDASVDIMGNYTEGSVLEYCTVEYGNGILVEASSPLIKNCTVAHHADSGIIVRQGGPFIMGNDIHHNAAPTNGGGIYAYTNDIIYIVGNRVHHNHADGEGGGVYAYGYMNTSAIRVEDNTVFLNEATGNGGGIYLSRSSAVSNSVESNRSAGNGGGIYATFGLVEANEVRGNEAAEGGGIYAERNCSLTRNYVAANSAHSGFGGGVYVNFWGMSIENEIFTRNTVTENRAPSEQDNGGVFVVGYLLFEENNIFGNMGSQLYNGNEAEAPPLTTVNCYWGSADENAIAQEILDGDDNPMLSKVTYTPFSPEPLRFD</sequence>
<dbReference type="Pfam" id="PF13229">
    <property type="entry name" value="Beta_helix"/>
    <property type="match status" value="2"/>
</dbReference>
<feature type="signal peptide" evidence="1">
    <location>
        <begin position="1"/>
        <end position="28"/>
    </location>
</feature>
<dbReference type="AlphaFoldDB" id="A0A419F7A3"/>
<dbReference type="EMBL" id="QZKI01000017">
    <property type="protein sequence ID" value="RJP74287.1"/>
    <property type="molecule type" value="Genomic_DNA"/>
</dbReference>
<dbReference type="InterPro" id="IPR013783">
    <property type="entry name" value="Ig-like_fold"/>
</dbReference>
<dbReference type="SMART" id="SM00710">
    <property type="entry name" value="PbH1"/>
    <property type="match status" value="14"/>
</dbReference>
<evidence type="ECO:0000256" key="1">
    <source>
        <dbReference type="SAM" id="SignalP"/>
    </source>
</evidence>
<dbReference type="InterPro" id="IPR039448">
    <property type="entry name" value="Beta_helix"/>
</dbReference>
<dbReference type="PANTHER" id="PTHR11319:SF35">
    <property type="entry name" value="OUTER MEMBRANE PROTEIN PMPC-RELATED"/>
    <property type="match status" value="1"/>
</dbReference>
<evidence type="ECO:0000313" key="3">
    <source>
        <dbReference type="EMBL" id="RJP74287.1"/>
    </source>
</evidence>
<evidence type="ECO:0000259" key="2">
    <source>
        <dbReference type="PROSITE" id="PS50853"/>
    </source>
</evidence>
<dbReference type="SMART" id="SM00060">
    <property type="entry name" value="FN3"/>
    <property type="match status" value="1"/>
</dbReference>
<organism evidence="3 4">
    <name type="scientific">Candidatus Abyssobacteria bacterium SURF_17</name>
    <dbReference type="NCBI Taxonomy" id="2093361"/>
    <lineage>
        <taxon>Bacteria</taxon>
        <taxon>Pseudomonadati</taxon>
        <taxon>Candidatus Hydrogenedentota</taxon>
        <taxon>Candidatus Abyssobacteria</taxon>
    </lineage>
</organism>
<dbReference type="Gene3D" id="2.60.40.10">
    <property type="entry name" value="Immunoglobulins"/>
    <property type="match status" value="2"/>
</dbReference>
<dbReference type="PANTHER" id="PTHR11319">
    <property type="entry name" value="G PROTEIN-COUPLED RECEPTOR-RELATED"/>
    <property type="match status" value="1"/>
</dbReference>
<keyword evidence="1" id="KW-0732">Signal</keyword>
<dbReference type="InterPro" id="IPR012334">
    <property type="entry name" value="Pectin_lyas_fold"/>
</dbReference>
<dbReference type="SUPFAM" id="SSF49265">
    <property type="entry name" value="Fibronectin type III"/>
    <property type="match status" value="1"/>
</dbReference>
<protein>
    <recommendedName>
        <fullName evidence="2">Fibronectin type-III domain-containing protein</fullName>
    </recommendedName>
</protein>
<dbReference type="CDD" id="cd00063">
    <property type="entry name" value="FN3"/>
    <property type="match status" value="1"/>
</dbReference>
<evidence type="ECO:0000313" key="4">
    <source>
        <dbReference type="Proteomes" id="UP000285961"/>
    </source>
</evidence>
<comment type="caution">
    <text evidence="3">The sequence shown here is derived from an EMBL/GenBank/DDBJ whole genome shotgun (WGS) entry which is preliminary data.</text>
</comment>
<gene>
    <name evidence="3" type="ORF">C4532_02920</name>
</gene>
<name>A0A419F7A3_9BACT</name>
<dbReference type="InterPro" id="IPR036116">
    <property type="entry name" value="FN3_sf"/>
</dbReference>
<dbReference type="InterPro" id="IPR003961">
    <property type="entry name" value="FN3_dom"/>
</dbReference>
<feature type="chain" id="PRO_5019066923" description="Fibronectin type-III domain-containing protein" evidence="1">
    <location>
        <begin position="29"/>
        <end position="1035"/>
    </location>
</feature>
<dbReference type="InterPro" id="IPR011050">
    <property type="entry name" value="Pectin_lyase_fold/virulence"/>
</dbReference>
<dbReference type="Pfam" id="PF00041">
    <property type="entry name" value="fn3"/>
    <property type="match status" value="1"/>
</dbReference>